<dbReference type="EMBL" id="LWCA01001349">
    <property type="protein sequence ID" value="OAF65317.1"/>
    <property type="molecule type" value="Genomic_DNA"/>
</dbReference>
<dbReference type="Proteomes" id="UP000078046">
    <property type="component" value="Unassembled WGS sequence"/>
</dbReference>
<keyword evidence="1" id="KW-0812">Transmembrane</keyword>
<sequence>MYILNYCNIYASYHNWKFKHRHDNLISNVNKPFESFKSPYEKSEKKKKLENLFFIIKPQTNCNKITFLEKKQQVFLWSNGIYGSEMCPINLKANEGQHIEIQAQNFILNQDKNLNTNDLNDPPNSVKSNYMETDFCIKLYLTEYNLLNNSAQYFKNKNNEAVSKMSSICKYKSIVSENQDMQKQIILSTSNNVKFYAKINSYSQIDHKDYDIQFFLLILVHGCKIPKNINKKHLNIIHISNDTMTIECKNSNKKLHNIHCIKNEWIGIDNIKCSKKYEETSIFAVNGSTGIALAMAIGIGILIGIFIGSISLFGAIYLMRYRKKQKNNYLMQTADPTNINLNKFVDLNGFSQKMKNKESSDYTKSSLYNEHVYEEPVESCIQCKCLLTAKNVSKISVYHP</sequence>
<dbReference type="AlphaFoldDB" id="A0A177ATG7"/>
<name>A0A177ATG7_9BILA</name>
<organism evidence="2 3">
    <name type="scientific">Intoshia linei</name>
    <dbReference type="NCBI Taxonomy" id="1819745"/>
    <lineage>
        <taxon>Eukaryota</taxon>
        <taxon>Metazoa</taxon>
        <taxon>Spiralia</taxon>
        <taxon>Lophotrochozoa</taxon>
        <taxon>Mesozoa</taxon>
        <taxon>Orthonectida</taxon>
        <taxon>Rhopaluridae</taxon>
        <taxon>Intoshia</taxon>
    </lineage>
</organism>
<comment type="caution">
    <text evidence="2">The sequence shown here is derived from an EMBL/GenBank/DDBJ whole genome shotgun (WGS) entry which is preliminary data.</text>
</comment>
<evidence type="ECO:0000313" key="3">
    <source>
        <dbReference type="Proteomes" id="UP000078046"/>
    </source>
</evidence>
<keyword evidence="1" id="KW-1133">Transmembrane helix</keyword>
<feature type="transmembrane region" description="Helical" evidence="1">
    <location>
        <begin position="291"/>
        <end position="318"/>
    </location>
</feature>
<proteinExistence type="predicted"/>
<protein>
    <submittedName>
        <fullName evidence="2">Uncharacterized protein</fullName>
    </submittedName>
</protein>
<evidence type="ECO:0000313" key="2">
    <source>
        <dbReference type="EMBL" id="OAF65317.1"/>
    </source>
</evidence>
<accession>A0A177ATG7</accession>
<keyword evidence="3" id="KW-1185">Reference proteome</keyword>
<gene>
    <name evidence="2" type="ORF">A3Q56_06968</name>
</gene>
<evidence type="ECO:0000256" key="1">
    <source>
        <dbReference type="SAM" id="Phobius"/>
    </source>
</evidence>
<keyword evidence="1" id="KW-0472">Membrane</keyword>
<reference evidence="2 3" key="1">
    <citation type="submission" date="2016-04" db="EMBL/GenBank/DDBJ databases">
        <title>The genome of Intoshia linei affirms orthonectids as highly simplified spiralians.</title>
        <authorList>
            <person name="Mikhailov K.V."/>
            <person name="Slusarev G.S."/>
            <person name="Nikitin M.A."/>
            <person name="Logacheva M.D."/>
            <person name="Penin A."/>
            <person name="Aleoshin V."/>
            <person name="Panchin Y.V."/>
        </authorList>
    </citation>
    <scope>NUCLEOTIDE SEQUENCE [LARGE SCALE GENOMIC DNA]</scope>
    <source>
        <strain evidence="2">Intl2013</strain>
        <tissue evidence="2">Whole animal</tissue>
    </source>
</reference>